<dbReference type="Gene3D" id="3.30.40.10">
    <property type="entry name" value="Zinc/RING finger domain, C3HC4 (zinc finger)"/>
    <property type="match status" value="2"/>
</dbReference>
<dbReference type="EMBL" id="CAXITT010000205">
    <property type="protein sequence ID" value="CAL1535554.1"/>
    <property type="molecule type" value="Genomic_DNA"/>
</dbReference>
<feature type="compositionally biased region" description="Acidic residues" evidence="13">
    <location>
        <begin position="1377"/>
        <end position="1399"/>
    </location>
</feature>
<comment type="subcellular location">
    <subcellularLocation>
        <location evidence="1 12">Nucleus</location>
    </subcellularLocation>
</comment>
<name>A0AAV2HSM0_LYMST</name>
<dbReference type="PROSITE" id="PS01359">
    <property type="entry name" value="ZF_PHD_1"/>
    <property type="match status" value="1"/>
</dbReference>
<feature type="compositionally biased region" description="Basic and acidic residues" evidence="13">
    <location>
        <begin position="158"/>
        <end position="173"/>
    </location>
</feature>
<accession>A0AAV2HSM0</accession>
<feature type="compositionally biased region" description="Basic residues" evidence="13">
    <location>
        <begin position="1360"/>
        <end position="1370"/>
    </location>
</feature>
<organism evidence="19 20">
    <name type="scientific">Lymnaea stagnalis</name>
    <name type="common">Great pond snail</name>
    <name type="synonym">Helix stagnalis</name>
    <dbReference type="NCBI Taxonomy" id="6523"/>
    <lineage>
        <taxon>Eukaryota</taxon>
        <taxon>Metazoa</taxon>
        <taxon>Spiralia</taxon>
        <taxon>Lophotrochozoa</taxon>
        <taxon>Mollusca</taxon>
        <taxon>Gastropoda</taxon>
        <taxon>Heterobranchia</taxon>
        <taxon>Euthyneura</taxon>
        <taxon>Panpulmonata</taxon>
        <taxon>Hygrophila</taxon>
        <taxon>Lymnaeoidea</taxon>
        <taxon>Lymnaeidae</taxon>
        <taxon>Lymnaea</taxon>
    </lineage>
</organism>
<evidence type="ECO:0000256" key="8">
    <source>
        <dbReference type="ARBA" id="ARBA00023163"/>
    </source>
</evidence>
<dbReference type="InterPro" id="IPR028942">
    <property type="entry name" value="WHIM1_dom"/>
</dbReference>
<feature type="compositionally biased region" description="Basic and acidic residues" evidence="13">
    <location>
        <begin position="501"/>
        <end position="517"/>
    </location>
</feature>
<feature type="domain" description="RING-type" evidence="16">
    <location>
        <begin position="1238"/>
        <end position="1283"/>
    </location>
</feature>
<keyword evidence="3 11" id="KW-0863">Zinc-finger</keyword>
<dbReference type="Pfam" id="PF15613">
    <property type="entry name" value="WSD"/>
    <property type="match status" value="1"/>
</dbReference>
<dbReference type="InterPro" id="IPR011011">
    <property type="entry name" value="Znf_FYVE_PHD"/>
</dbReference>
<dbReference type="InterPro" id="IPR047174">
    <property type="entry name" value="BAZ1B"/>
</dbReference>
<evidence type="ECO:0000256" key="5">
    <source>
        <dbReference type="ARBA" id="ARBA00023015"/>
    </source>
</evidence>
<feature type="compositionally biased region" description="Basic and acidic residues" evidence="13">
    <location>
        <begin position="293"/>
        <end position="305"/>
    </location>
</feature>
<keyword evidence="9 12" id="KW-0539">Nucleus</keyword>
<evidence type="ECO:0000313" key="20">
    <source>
        <dbReference type="Proteomes" id="UP001497497"/>
    </source>
</evidence>
<dbReference type="Proteomes" id="UP001497497">
    <property type="component" value="Unassembled WGS sequence"/>
</dbReference>
<dbReference type="PROSITE" id="PS00633">
    <property type="entry name" value="BROMODOMAIN_1"/>
    <property type="match status" value="1"/>
</dbReference>
<evidence type="ECO:0000256" key="6">
    <source>
        <dbReference type="ARBA" id="ARBA00023054"/>
    </source>
</evidence>
<dbReference type="Pfam" id="PF00439">
    <property type="entry name" value="Bromodomain"/>
    <property type="match status" value="1"/>
</dbReference>
<dbReference type="PANTHER" id="PTHR46802">
    <property type="entry name" value="TYROSINE-PROTEIN KINASE BAZ1B"/>
    <property type="match status" value="1"/>
</dbReference>
<keyword evidence="5" id="KW-0805">Transcription regulation</keyword>
<evidence type="ECO:0000259" key="14">
    <source>
        <dbReference type="PROSITE" id="PS50014"/>
    </source>
</evidence>
<evidence type="ECO:0000256" key="11">
    <source>
        <dbReference type="PROSITE-ProRule" id="PRU00175"/>
    </source>
</evidence>
<evidence type="ECO:0000256" key="4">
    <source>
        <dbReference type="ARBA" id="ARBA00022833"/>
    </source>
</evidence>
<keyword evidence="20" id="KW-1185">Reference proteome</keyword>
<feature type="region of interest" description="Disordered" evidence="13">
    <location>
        <begin position="1360"/>
        <end position="1452"/>
    </location>
</feature>
<evidence type="ECO:0000256" key="7">
    <source>
        <dbReference type="ARBA" id="ARBA00023117"/>
    </source>
</evidence>
<dbReference type="InterPro" id="IPR001965">
    <property type="entry name" value="Znf_PHD"/>
</dbReference>
<evidence type="ECO:0000259" key="16">
    <source>
        <dbReference type="PROSITE" id="PS50089"/>
    </source>
</evidence>
<dbReference type="InterPro" id="IPR018359">
    <property type="entry name" value="Bromodomain_CS"/>
</dbReference>
<reference evidence="19 20" key="1">
    <citation type="submission" date="2024-04" db="EMBL/GenBank/DDBJ databases">
        <authorList>
            <consortium name="Genoscope - CEA"/>
            <person name="William W."/>
        </authorList>
    </citation>
    <scope>NUCLEOTIDE SEQUENCE [LARGE SCALE GENOMIC DNA]</scope>
</reference>
<dbReference type="SUPFAM" id="SSF57903">
    <property type="entry name" value="FYVE/PHD zinc finger"/>
    <property type="match status" value="2"/>
</dbReference>
<dbReference type="InterPro" id="IPR001841">
    <property type="entry name" value="Znf_RING"/>
</dbReference>
<evidence type="ECO:0000256" key="9">
    <source>
        <dbReference type="ARBA" id="ARBA00023242"/>
    </source>
</evidence>
<feature type="region of interest" description="Disordered" evidence="13">
    <location>
        <begin position="146"/>
        <end position="174"/>
    </location>
</feature>
<dbReference type="PROSITE" id="PS50827">
    <property type="entry name" value="DDT"/>
    <property type="match status" value="1"/>
</dbReference>
<dbReference type="InterPro" id="IPR019787">
    <property type="entry name" value="Znf_PHD-finger"/>
</dbReference>
<feature type="region of interest" description="Disordered" evidence="13">
    <location>
        <begin position="399"/>
        <end position="538"/>
    </location>
</feature>
<dbReference type="PROSITE" id="PS50014">
    <property type="entry name" value="BROMODOMAIN_2"/>
    <property type="match status" value="1"/>
</dbReference>
<evidence type="ECO:0000259" key="17">
    <source>
        <dbReference type="PROSITE" id="PS50827"/>
    </source>
</evidence>
<dbReference type="Pfam" id="PF00628">
    <property type="entry name" value="PHD"/>
    <property type="match status" value="2"/>
</dbReference>
<dbReference type="PRINTS" id="PR00503">
    <property type="entry name" value="BROMODOMAIN"/>
</dbReference>
<dbReference type="GO" id="GO:0006974">
    <property type="term" value="P:DNA damage response"/>
    <property type="evidence" value="ECO:0007669"/>
    <property type="project" value="TreeGrafter"/>
</dbReference>
<feature type="compositionally biased region" description="Low complexity" evidence="13">
    <location>
        <begin position="336"/>
        <end position="352"/>
    </location>
</feature>
<dbReference type="InterPro" id="IPR001487">
    <property type="entry name" value="Bromodomain"/>
</dbReference>
<dbReference type="CDD" id="cd15628">
    <property type="entry name" value="PHD_BAZ1B"/>
    <property type="match status" value="1"/>
</dbReference>
<dbReference type="InterPro" id="IPR036427">
    <property type="entry name" value="Bromodomain-like_sf"/>
</dbReference>
<dbReference type="InterPro" id="IPR018501">
    <property type="entry name" value="DDT_dom"/>
</dbReference>
<dbReference type="InterPro" id="IPR047256">
    <property type="entry name" value="BAZ1B_PHD"/>
</dbReference>
<dbReference type="GO" id="GO:0090535">
    <property type="term" value="C:WICH complex"/>
    <property type="evidence" value="ECO:0007669"/>
    <property type="project" value="InterPro"/>
</dbReference>
<dbReference type="InterPro" id="IPR028941">
    <property type="entry name" value="WHIM2_dom"/>
</dbReference>
<feature type="region of interest" description="Disordered" evidence="13">
    <location>
        <begin position="827"/>
        <end position="858"/>
    </location>
</feature>
<feature type="compositionally biased region" description="Low complexity" evidence="13">
    <location>
        <begin position="146"/>
        <end position="157"/>
    </location>
</feature>
<dbReference type="SMART" id="SM00249">
    <property type="entry name" value="PHD"/>
    <property type="match status" value="2"/>
</dbReference>
<dbReference type="GO" id="GO:0140801">
    <property type="term" value="F:histone H2AXY142 kinase activity"/>
    <property type="evidence" value="ECO:0007669"/>
    <property type="project" value="InterPro"/>
</dbReference>
<dbReference type="PANTHER" id="PTHR46802:SF1">
    <property type="entry name" value="TYROSINE-PROTEIN KINASE BAZ1B"/>
    <property type="match status" value="1"/>
</dbReference>
<dbReference type="InterPro" id="IPR013083">
    <property type="entry name" value="Znf_RING/FYVE/PHD"/>
</dbReference>
<feature type="compositionally biased region" description="Basic and acidic residues" evidence="13">
    <location>
        <begin position="428"/>
        <end position="439"/>
    </location>
</feature>
<keyword evidence="4" id="KW-0862">Zinc</keyword>
<evidence type="ECO:0000259" key="18">
    <source>
        <dbReference type="PROSITE" id="PS51136"/>
    </source>
</evidence>
<feature type="compositionally biased region" description="Basic residues" evidence="13">
    <location>
        <begin position="460"/>
        <end position="482"/>
    </location>
</feature>
<evidence type="ECO:0000256" key="3">
    <source>
        <dbReference type="ARBA" id="ARBA00022771"/>
    </source>
</evidence>
<sequence length="1583" mass="180369">MPLLGKKVFTIGADSPNKETEDAPYFIPHTKERFQSKSEYEKRKDLYSQNIWTCRATGHTNLTHEEACNSELFVAEQLASQYQKCFEKDVLELVHHNTVSLETLVDKAWWKLHQQFVVGEKVNLKVKVADKLIPAKVIAIDSVSVEKPSSSSCNSPSSDKENSTDEKEKDNTPKKWVAPKMLPYTYSIELENEAKVIHSVPGSDLQRCEKAPSKDLLRLFIRVSALRLGTTATSPWVVNADLVKQYKLISKFADFFLSPAKMSEAFKKAEVNGKKRKLSNGTTKSVAKKLKLHKTEEKNKKDKQQLKTVQMNKKVKDTGSATPKTKKDLNSSVDLKSTSKNKSPSKKNNSTPKKNDGKSDAIIVDDSDSDDVSLAKLKRKNSVCEASDSDDVSLAKLKGNNSVCEADSDVPLYQLVDQTTPKKKKKPAKDDSSDEDKPLSKITPVMSKKSTSKRSTNGTPKKKGILTKSIKKKDKLTGKKNKKQDNEKKKGGMRQVTLYDLTKKGKMEHKVKADHTTPQKKSQANTTKSPPRPPPTPAIVKKLLNLKRETMYEKMKYSLLLKKVATTLSPVQIKNLPEKLKETVEQKKKKIEEQKKISKMTPEEREAFLKEKRLEAKRRQKEQLLLKHRNQRKRFEDTELELTPLPQAKLVLTPEGFPNALFGDVAMVTEFINCYSGLLMPESEYPIYTDALMKALVGGSSGFTYLSRVLNVLLQTLLQDQIAKGYKEFNTQLSDIAVSAYTASELVRLCLCCENGDDDPEEDVPEEYIQLLKDSEFYQLDVEKKLCVLRGLCSRVLATYSVQDYMEEQQRKANVLMRQKQTELKQLAAQKKKSGKQESNEDKLKTSDDKKDEKTVTEQKCSPKDCSVNIKTFYGKEAEDSGEEVNSIGSIIKRRRLLAAKAAAEKERERALKEKEIRVLLILTFNIFFKNKTADQMEEAINLARMVLRQESIGTDRHHNRYWVFTNTTPGLYVEKGWMGEEVNYTVPKNPSTEDKMSDSEEESFTVPDQTGSTPLKVVYKTKRHVIETSVPHPGQNLWFTYRTQKELDALLKALHPQGIRESLLMTEIKRRFDDISQSIILAQRTKLELRDSDGDVEMMASFKRELSDMELRLRNGGLGGVPNFNEWEARLMEAIDISVLIECLLQVREGILEKFLQSFMKPIKSDGEKKEGSDADDKKSEDEDAEKPPEKEDKREKAIRAWKESVEGCQTLSRLHVLMAVLDTCIKWEKSAENAKCKICRKKCDDAHLLLCDECNQAFHMYCLRPALSKLPSGDWFCPACKQRKPQVRHLESDSEAEEEEERNDACIECGGKEKLIFCSKCPAAFHTQCHDPPLRHPPRGVWECSDCKNGVNKRRRGKFARKVAPKRNYRQEASGSEDDDEEEEEEDDDDDTEEEEVTPTRSKGRPKGSSSSRNKKQSHSAKEANHSSRSRSHKENVHVTPTLRGSRRGPSELSLCEEVLQKVMKHKSSWPFLEPVDKKLVPDYYVLIKKPMDFQTMLKKCTRLSYASPQEFIEDAALVFENAETYNKPGSEVFNCMREVEKVLKDALHKVLPDWPFYRTVVEREENSSGSETGRRRSRNK</sequence>
<feature type="region of interest" description="Disordered" evidence="13">
    <location>
        <begin position="269"/>
        <end position="364"/>
    </location>
</feature>
<gene>
    <name evidence="19" type="ORF">GSLYS_00009514001</name>
</gene>
<keyword evidence="8" id="KW-0804">Transcription</keyword>
<protein>
    <recommendedName>
        <fullName evidence="21">Tyrosine-protein kinase BAZ1B</fullName>
    </recommendedName>
</protein>
<evidence type="ECO:0000256" key="10">
    <source>
        <dbReference type="PROSITE-ProRule" id="PRU00035"/>
    </source>
</evidence>
<evidence type="ECO:0000313" key="19">
    <source>
        <dbReference type="EMBL" id="CAL1535554.1"/>
    </source>
</evidence>
<keyword evidence="7 10" id="KW-0103">Bromodomain</keyword>
<dbReference type="PROSITE" id="PS51136">
    <property type="entry name" value="WAC"/>
    <property type="match status" value="1"/>
</dbReference>
<dbReference type="GO" id="GO:0008270">
    <property type="term" value="F:zinc ion binding"/>
    <property type="evidence" value="ECO:0007669"/>
    <property type="project" value="UniProtKB-KW"/>
</dbReference>
<evidence type="ECO:0000256" key="12">
    <source>
        <dbReference type="PROSITE-ProRule" id="PRU00475"/>
    </source>
</evidence>
<keyword evidence="6" id="KW-0175">Coiled coil</keyword>
<keyword evidence="2" id="KW-0479">Metal-binding</keyword>
<evidence type="ECO:0008006" key="21">
    <source>
        <dbReference type="Google" id="ProtNLM"/>
    </source>
</evidence>
<evidence type="ECO:0000256" key="2">
    <source>
        <dbReference type="ARBA" id="ARBA00022723"/>
    </source>
</evidence>
<feature type="compositionally biased region" description="Polar residues" evidence="13">
    <location>
        <begin position="519"/>
        <end position="529"/>
    </location>
</feature>
<dbReference type="SMART" id="SM00297">
    <property type="entry name" value="BROMO"/>
    <property type="match status" value="1"/>
</dbReference>
<feature type="compositionally biased region" description="Basic and acidic residues" evidence="13">
    <location>
        <begin position="835"/>
        <end position="858"/>
    </location>
</feature>
<proteinExistence type="predicted"/>
<dbReference type="PROSITE" id="PS50016">
    <property type="entry name" value="ZF_PHD_2"/>
    <property type="match status" value="2"/>
</dbReference>
<dbReference type="GO" id="GO:0042393">
    <property type="term" value="F:histone binding"/>
    <property type="evidence" value="ECO:0007669"/>
    <property type="project" value="TreeGrafter"/>
</dbReference>
<feature type="region of interest" description="Disordered" evidence="13">
    <location>
        <begin position="1166"/>
        <end position="1198"/>
    </location>
</feature>
<feature type="domain" description="WAC" evidence="18">
    <location>
        <begin position="22"/>
        <end position="131"/>
    </location>
</feature>
<dbReference type="SMART" id="SM00571">
    <property type="entry name" value="DDT"/>
    <property type="match status" value="1"/>
</dbReference>
<feature type="domain" description="DDT" evidence="17">
    <location>
        <begin position="659"/>
        <end position="723"/>
    </location>
</feature>
<evidence type="ECO:0000259" key="15">
    <source>
        <dbReference type="PROSITE" id="PS50016"/>
    </source>
</evidence>
<dbReference type="SUPFAM" id="SSF47370">
    <property type="entry name" value="Bromodomain"/>
    <property type="match status" value="1"/>
</dbReference>
<feature type="region of interest" description="Disordered" evidence="13">
    <location>
        <begin position="989"/>
        <end position="1009"/>
    </location>
</feature>
<dbReference type="InterPro" id="IPR013136">
    <property type="entry name" value="WSTF_Acf1_Cbp146"/>
</dbReference>
<dbReference type="Gene3D" id="1.20.920.10">
    <property type="entry name" value="Bromodomain-like"/>
    <property type="match status" value="1"/>
</dbReference>
<dbReference type="Pfam" id="PF10537">
    <property type="entry name" value="WAC_Acf1_DNA_bd"/>
    <property type="match status" value="1"/>
</dbReference>
<evidence type="ECO:0000256" key="1">
    <source>
        <dbReference type="ARBA" id="ARBA00004123"/>
    </source>
</evidence>
<dbReference type="PROSITE" id="PS50089">
    <property type="entry name" value="ZF_RING_2"/>
    <property type="match status" value="1"/>
</dbReference>
<feature type="domain" description="PHD-type" evidence="15">
    <location>
        <begin position="1305"/>
        <end position="1352"/>
    </location>
</feature>
<dbReference type="Pfam" id="PF15612">
    <property type="entry name" value="WHIM1"/>
    <property type="match status" value="1"/>
</dbReference>
<feature type="domain" description="PHD-type" evidence="15">
    <location>
        <begin position="1235"/>
        <end position="1285"/>
    </location>
</feature>
<evidence type="ECO:0000256" key="13">
    <source>
        <dbReference type="SAM" id="MobiDB-lite"/>
    </source>
</evidence>
<comment type="caution">
    <text evidence="19">The sequence shown here is derived from an EMBL/GenBank/DDBJ whole genome shotgun (WGS) entry which is preliminary data.</text>
</comment>
<dbReference type="InterPro" id="IPR019786">
    <property type="entry name" value="Zinc_finger_PHD-type_CS"/>
</dbReference>
<feature type="domain" description="Bromo" evidence="14">
    <location>
        <begin position="1466"/>
        <end position="1536"/>
    </location>
</feature>